<keyword evidence="10" id="KW-0902">Two-component regulatory system</keyword>
<gene>
    <name evidence="14" type="ORF">EHV10_03145</name>
</gene>
<evidence type="ECO:0000259" key="13">
    <source>
        <dbReference type="PROSITE" id="PS50885"/>
    </source>
</evidence>
<dbReference type="Gene3D" id="3.30.565.10">
    <property type="entry name" value="Histidine kinase-like ATPase, C-terminal domain"/>
    <property type="match status" value="1"/>
</dbReference>
<evidence type="ECO:0000313" key="15">
    <source>
        <dbReference type="Proteomes" id="UP000272490"/>
    </source>
</evidence>
<dbReference type="RefSeq" id="WP_128673371.1">
    <property type="nucleotide sequence ID" value="NZ_RRCO01000001.1"/>
</dbReference>
<feature type="domain" description="HAMP" evidence="13">
    <location>
        <begin position="303"/>
        <end position="349"/>
    </location>
</feature>
<dbReference type="SMART" id="SM00304">
    <property type="entry name" value="HAMP"/>
    <property type="match status" value="1"/>
</dbReference>
<keyword evidence="4" id="KW-0808">Transferase</keyword>
<dbReference type="InterPro" id="IPR036890">
    <property type="entry name" value="HATPase_C_sf"/>
</dbReference>
<sequence length="567" mass="65607">MNKKISFKEELKRSLIVHALTPCFILCIICVLGFILIAFVNIYRNNNIYALNSKEKLEFVLNRYIENTNYVANEIDIELFKNNKQYKVEIIEGVYNFINQKDIKAQFYIFDKKLDMLFSTERSDNKKDLIKYQIAGSKSNFWEEGSGIIYIYGGNGTENSPTSSYLIVKPIVRDNEFVGLCTYELELKNLDAIFNNTNSTVLLVNKFHRVIFSNSKRFVDDRNKIIKNFRDRRGLIFNDGELIYISRNRVDYADTWIYVITDCSTYLNISIIMLLLIIAVAIIMAAAISSSAGKFSAKKTAIIYQLIDALKQVEDGKLDINLNIESDDEFKSIGHSFNMMLGSIRHLIERHDKMALENNMAIVQMMESQFNPHFLFNTLESIRYLVKFNPKVADKTVVNLSKLLRYSIQNTVDTVRFKEEFDFVKRYIEIMKVRFGERLEFNDNIPDEVKVVSVPKMIIQPIVENAVKYGFGEDVEVLNVEISAYTESGKVYITVRDDGVGIERELLKELVVNLKEKYNLSDHIGLYNVHKRIELLYGTEYGVEINSEMNKGTEVVLVLPQIFRQGE</sequence>
<keyword evidence="7 14" id="KW-0418">Kinase</keyword>
<reference evidence="14 15" key="1">
    <citation type="submission" date="2018-11" db="EMBL/GenBank/DDBJ databases">
        <title>Genome sequencing of Lachnoanaerobaculum sp. KCOM 2030 (= ChDC B114).</title>
        <authorList>
            <person name="Kook J.-K."/>
            <person name="Park S.-N."/>
            <person name="Lim Y.K."/>
        </authorList>
    </citation>
    <scope>NUCLEOTIDE SEQUENCE [LARGE SCALE GENOMIC DNA]</scope>
    <source>
        <strain evidence="14 15">KCOM 2030</strain>
    </source>
</reference>
<dbReference type="Pfam" id="PF00672">
    <property type="entry name" value="HAMP"/>
    <property type="match status" value="1"/>
</dbReference>
<dbReference type="Proteomes" id="UP000272490">
    <property type="component" value="Unassembled WGS sequence"/>
</dbReference>
<evidence type="ECO:0000313" key="14">
    <source>
        <dbReference type="EMBL" id="RRJ27018.1"/>
    </source>
</evidence>
<dbReference type="Pfam" id="PF02518">
    <property type="entry name" value="HATPase_c"/>
    <property type="match status" value="1"/>
</dbReference>
<organism evidence="14 15">
    <name type="scientific">Lachnoanaerobaculum gingivalis</name>
    <dbReference type="NCBI Taxonomy" id="2490855"/>
    <lineage>
        <taxon>Bacteria</taxon>
        <taxon>Bacillati</taxon>
        <taxon>Bacillota</taxon>
        <taxon>Clostridia</taxon>
        <taxon>Lachnospirales</taxon>
        <taxon>Lachnospiraceae</taxon>
        <taxon>Lachnoanaerobaculum</taxon>
    </lineage>
</organism>
<evidence type="ECO:0000256" key="3">
    <source>
        <dbReference type="ARBA" id="ARBA00022553"/>
    </source>
</evidence>
<keyword evidence="15" id="KW-1185">Reference proteome</keyword>
<feature type="transmembrane region" description="Helical" evidence="12">
    <location>
        <begin position="266"/>
        <end position="288"/>
    </location>
</feature>
<accession>A0A3P3R234</accession>
<keyword evidence="9 12" id="KW-1133">Transmembrane helix</keyword>
<evidence type="ECO:0000256" key="9">
    <source>
        <dbReference type="ARBA" id="ARBA00022989"/>
    </source>
</evidence>
<dbReference type="GO" id="GO:0005886">
    <property type="term" value="C:plasma membrane"/>
    <property type="evidence" value="ECO:0007669"/>
    <property type="project" value="UniProtKB-SubCell"/>
</dbReference>
<dbReference type="CDD" id="cd06225">
    <property type="entry name" value="HAMP"/>
    <property type="match status" value="1"/>
</dbReference>
<dbReference type="InterPro" id="IPR003594">
    <property type="entry name" value="HATPase_dom"/>
</dbReference>
<comment type="subcellular location">
    <subcellularLocation>
        <location evidence="1">Cell membrane</location>
        <topology evidence="1">Multi-pass membrane protein</topology>
    </subcellularLocation>
</comment>
<keyword evidence="5 12" id="KW-0812">Transmembrane</keyword>
<dbReference type="InterPro" id="IPR050640">
    <property type="entry name" value="Bact_2-comp_sensor_kinase"/>
</dbReference>
<dbReference type="GO" id="GO:0000155">
    <property type="term" value="F:phosphorelay sensor kinase activity"/>
    <property type="evidence" value="ECO:0007669"/>
    <property type="project" value="InterPro"/>
</dbReference>
<dbReference type="OrthoDB" id="9809348at2"/>
<keyword evidence="8" id="KW-0067">ATP-binding</keyword>
<evidence type="ECO:0000256" key="10">
    <source>
        <dbReference type="ARBA" id="ARBA00023012"/>
    </source>
</evidence>
<dbReference type="Gene3D" id="6.10.340.10">
    <property type="match status" value="1"/>
</dbReference>
<evidence type="ECO:0000256" key="1">
    <source>
        <dbReference type="ARBA" id="ARBA00004651"/>
    </source>
</evidence>
<dbReference type="EMBL" id="RRCO01000001">
    <property type="protein sequence ID" value="RRJ27018.1"/>
    <property type="molecule type" value="Genomic_DNA"/>
</dbReference>
<proteinExistence type="predicted"/>
<dbReference type="SUPFAM" id="SSF158472">
    <property type="entry name" value="HAMP domain-like"/>
    <property type="match status" value="1"/>
</dbReference>
<dbReference type="PANTHER" id="PTHR34220:SF11">
    <property type="entry name" value="SENSOR PROTEIN KINASE HPTS"/>
    <property type="match status" value="1"/>
</dbReference>
<dbReference type="PROSITE" id="PS50885">
    <property type="entry name" value="HAMP"/>
    <property type="match status" value="1"/>
</dbReference>
<dbReference type="AlphaFoldDB" id="A0A3P3R234"/>
<dbReference type="Pfam" id="PF06580">
    <property type="entry name" value="His_kinase"/>
    <property type="match status" value="1"/>
</dbReference>
<protein>
    <submittedName>
        <fullName evidence="14">Two-component sensor histidine kinase</fullName>
    </submittedName>
</protein>
<evidence type="ECO:0000256" key="5">
    <source>
        <dbReference type="ARBA" id="ARBA00022692"/>
    </source>
</evidence>
<evidence type="ECO:0000256" key="8">
    <source>
        <dbReference type="ARBA" id="ARBA00022840"/>
    </source>
</evidence>
<evidence type="ECO:0000256" key="6">
    <source>
        <dbReference type="ARBA" id="ARBA00022741"/>
    </source>
</evidence>
<keyword evidence="6" id="KW-0547">Nucleotide-binding</keyword>
<dbReference type="InterPro" id="IPR010559">
    <property type="entry name" value="Sig_transdc_His_kin_internal"/>
</dbReference>
<evidence type="ECO:0000256" key="12">
    <source>
        <dbReference type="SAM" id="Phobius"/>
    </source>
</evidence>
<dbReference type="PANTHER" id="PTHR34220">
    <property type="entry name" value="SENSOR HISTIDINE KINASE YPDA"/>
    <property type="match status" value="1"/>
</dbReference>
<name>A0A3P3R234_9FIRM</name>
<keyword evidence="11 12" id="KW-0472">Membrane</keyword>
<dbReference type="GO" id="GO:0005524">
    <property type="term" value="F:ATP binding"/>
    <property type="evidence" value="ECO:0007669"/>
    <property type="project" value="UniProtKB-KW"/>
</dbReference>
<feature type="transmembrane region" description="Helical" evidence="12">
    <location>
        <begin position="20"/>
        <end position="43"/>
    </location>
</feature>
<keyword evidence="3" id="KW-0597">Phosphoprotein</keyword>
<evidence type="ECO:0000256" key="7">
    <source>
        <dbReference type="ARBA" id="ARBA00022777"/>
    </source>
</evidence>
<comment type="caution">
    <text evidence="14">The sequence shown here is derived from an EMBL/GenBank/DDBJ whole genome shotgun (WGS) entry which is preliminary data.</text>
</comment>
<dbReference type="SUPFAM" id="SSF55874">
    <property type="entry name" value="ATPase domain of HSP90 chaperone/DNA topoisomerase II/histidine kinase"/>
    <property type="match status" value="1"/>
</dbReference>
<keyword evidence="2" id="KW-1003">Cell membrane</keyword>
<evidence type="ECO:0000256" key="4">
    <source>
        <dbReference type="ARBA" id="ARBA00022679"/>
    </source>
</evidence>
<evidence type="ECO:0000256" key="11">
    <source>
        <dbReference type="ARBA" id="ARBA00023136"/>
    </source>
</evidence>
<dbReference type="InterPro" id="IPR003660">
    <property type="entry name" value="HAMP_dom"/>
</dbReference>
<evidence type="ECO:0000256" key="2">
    <source>
        <dbReference type="ARBA" id="ARBA00022475"/>
    </source>
</evidence>